<feature type="binding site" description="axial binding residue" evidence="7">
    <location>
        <position position="283"/>
    </location>
    <ligand>
        <name>heme</name>
        <dbReference type="ChEBI" id="CHEBI:30413"/>
    </ligand>
    <ligandPart>
        <name>Fe</name>
        <dbReference type="ChEBI" id="CHEBI:18248"/>
    </ligandPart>
</feature>
<dbReference type="Gene3D" id="1.10.630.10">
    <property type="entry name" value="Cytochrome P450"/>
    <property type="match status" value="1"/>
</dbReference>
<dbReference type="InterPro" id="IPR036396">
    <property type="entry name" value="Cyt_P450_sf"/>
</dbReference>
<feature type="coiled-coil region" evidence="9">
    <location>
        <begin position="40"/>
        <end position="67"/>
    </location>
</feature>
<keyword evidence="3 7" id="KW-0479">Metal-binding</keyword>
<dbReference type="InterPro" id="IPR017972">
    <property type="entry name" value="Cyt_P450_CS"/>
</dbReference>
<dbReference type="InterPro" id="IPR001128">
    <property type="entry name" value="Cyt_P450"/>
</dbReference>
<organism evidence="11 12">
    <name type="scientific">Talaromyces pinophilus</name>
    <name type="common">Penicillium pinophilum</name>
    <dbReference type="NCBI Taxonomy" id="128442"/>
    <lineage>
        <taxon>Eukaryota</taxon>
        <taxon>Fungi</taxon>
        <taxon>Dikarya</taxon>
        <taxon>Ascomycota</taxon>
        <taxon>Pezizomycotina</taxon>
        <taxon>Eurotiomycetes</taxon>
        <taxon>Eurotiomycetidae</taxon>
        <taxon>Eurotiales</taxon>
        <taxon>Trichocomaceae</taxon>
        <taxon>Talaromyces</taxon>
        <taxon>Talaromyces sect. Talaromyces</taxon>
    </lineage>
</organism>
<evidence type="ECO:0008006" key="13">
    <source>
        <dbReference type="Google" id="ProtNLM"/>
    </source>
</evidence>
<dbReference type="PRINTS" id="PR00463">
    <property type="entry name" value="EP450I"/>
</dbReference>
<proteinExistence type="inferred from homology"/>
<keyword evidence="12" id="KW-1185">Reference proteome</keyword>
<sequence length="363" mass="40696">MTYSEAVFTLLANYMTIFVNPHRLLKSSPFKTHRQSATAHTELRRYLEEMKEQKEAELRQRKTATSKKRESILELLVQAGLPAEDGSPAILKPNQVLGNMWVFVLAGHETNANTLTFIILLLACHPIAQRAMQADLDRILGDTPPEQWTYDAYYNPLMNSRVGAVINEALRLFTVVPVIPKYVPPTGPEVSITVDGHVHLLPRDTVAFVNTSATHHHPKYWPRLESSEDTTTSRKNHSKRPFSVSDFDPERWVKVTDGTSNKDGFLSPIPGSFIPFSEGSRACLGYRFALVELCASVAVLFKSLSVKLLVRGEEGGNSPEQSFPDTWEKARDSAELALSEGVKFDMSLRVVRNVPVGFETRMK</sequence>
<comment type="cofactor">
    <cofactor evidence="7">
        <name>heme</name>
        <dbReference type="ChEBI" id="CHEBI:30413"/>
    </cofactor>
</comment>
<dbReference type="GO" id="GO:0004497">
    <property type="term" value="F:monooxygenase activity"/>
    <property type="evidence" value="ECO:0007669"/>
    <property type="project" value="UniProtKB-KW"/>
</dbReference>
<dbReference type="Proteomes" id="UP000053095">
    <property type="component" value="Unassembled WGS sequence"/>
</dbReference>
<evidence type="ECO:0000313" key="11">
    <source>
        <dbReference type="EMBL" id="GAM38936.1"/>
    </source>
</evidence>
<name>A0A6V8HCX7_TALPI</name>
<evidence type="ECO:0000313" key="12">
    <source>
        <dbReference type="Proteomes" id="UP000053095"/>
    </source>
</evidence>
<keyword evidence="9" id="KW-0175">Coiled coil</keyword>
<dbReference type="GO" id="GO:0020037">
    <property type="term" value="F:heme binding"/>
    <property type="evidence" value="ECO:0007669"/>
    <property type="project" value="InterPro"/>
</dbReference>
<accession>A0A6V8HCX7</accession>
<evidence type="ECO:0000256" key="9">
    <source>
        <dbReference type="SAM" id="Coils"/>
    </source>
</evidence>
<comment type="caution">
    <text evidence="11">The sequence shown here is derived from an EMBL/GenBank/DDBJ whole genome shotgun (WGS) entry which is preliminary data.</text>
</comment>
<keyword evidence="4 8" id="KW-0560">Oxidoreductase</keyword>
<keyword evidence="6 8" id="KW-0503">Monooxygenase</keyword>
<dbReference type="Pfam" id="PF00067">
    <property type="entry name" value="p450"/>
    <property type="match status" value="2"/>
</dbReference>
<dbReference type="GO" id="GO:0016705">
    <property type="term" value="F:oxidoreductase activity, acting on paired donors, with incorporation or reduction of molecular oxygen"/>
    <property type="evidence" value="ECO:0007669"/>
    <property type="project" value="InterPro"/>
</dbReference>
<dbReference type="InterPro" id="IPR002401">
    <property type="entry name" value="Cyt_P450_E_grp-I"/>
</dbReference>
<dbReference type="InterPro" id="IPR050196">
    <property type="entry name" value="Cytochrome_P450_Monoox"/>
</dbReference>
<keyword evidence="5 7" id="KW-0408">Iron</keyword>
<evidence type="ECO:0000256" key="1">
    <source>
        <dbReference type="ARBA" id="ARBA00010617"/>
    </source>
</evidence>
<evidence type="ECO:0000256" key="10">
    <source>
        <dbReference type="SAM" id="MobiDB-lite"/>
    </source>
</evidence>
<dbReference type="SUPFAM" id="SSF48264">
    <property type="entry name" value="Cytochrome P450"/>
    <property type="match status" value="1"/>
</dbReference>
<evidence type="ECO:0000256" key="6">
    <source>
        <dbReference type="ARBA" id="ARBA00023033"/>
    </source>
</evidence>
<dbReference type="EMBL" id="DF933830">
    <property type="protein sequence ID" value="GAM38936.1"/>
    <property type="molecule type" value="Genomic_DNA"/>
</dbReference>
<dbReference type="PANTHER" id="PTHR24291">
    <property type="entry name" value="CYTOCHROME P450 FAMILY 4"/>
    <property type="match status" value="1"/>
</dbReference>
<evidence type="ECO:0000256" key="5">
    <source>
        <dbReference type="ARBA" id="ARBA00023004"/>
    </source>
</evidence>
<dbReference type="PANTHER" id="PTHR24291:SF50">
    <property type="entry name" value="BIFUNCTIONAL ALBAFLAVENONE MONOOXYGENASE_TERPENE SYNTHASE"/>
    <property type="match status" value="1"/>
</dbReference>
<evidence type="ECO:0000256" key="4">
    <source>
        <dbReference type="ARBA" id="ARBA00023002"/>
    </source>
</evidence>
<dbReference type="PRINTS" id="PR00385">
    <property type="entry name" value="P450"/>
</dbReference>
<comment type="similarity">
    <text evidence="1 8">Belongs to the cytochrome P450 family.</text>
</comment>
<dbReference type="AlphaFoldDB" id="A0A6V8HCX7"/>
<dbReference type="PROSITE" id="PS00086">
    <property type="entry name" value="CYTOCHROME_P450"/>
    <property type="match status" value="1"/>
</dbReference>
<gene>
    <name evidence="11" type="ORF">TCE0_034r10074</name>
</gene>
<reference evidence="12" key="1">
    <citation type="journal article" date="2015" name="Genome Announc.">
        <title>Draft genome sequence of Talaromyces cellulolyticus strain Y-94, a source of lignocellulosic biomass-degrading enzymes.</title>
        <authorList>
            <person name="Fujii T."/>
            <person name="Koike H."/>
            <person name="Sawayama S."/>
            <person name="Yano S."/>
            <person name="Inoue H."/>
        </authorList>
    </citation>
    <scope>NUCLEOTIDE SEQUENCE [LARGE SCALE GENOMIC DNA]</scope>
    <source>
        <strain evidence="12">Y-94</strain>
    </source>
</reference>
<dbReference type="GO" id="GO:0005506">
    <property type="term" value="F:iron ion binding"/>
    <property type="evidence" value="ECO:0007669"/>
    <property type="project" value="InterPro"/>
</dbReference>
<protein>
    <recommendedName>
        <fullName evidence="13">Cytochrome P450</fullName>
    </recommendedName>
</protein>
<evidence type="ECO:0000256" key="7">
    <source>
        <dbReference type="PIRSR" id="PIRSR602401-1"/>
    </source>
</evidence>
<evidence type="ECO:0000256" key="2">
    <source>
        <dbReference type="ARBA" id="ARBA00022617"/>
    </source>
</evidence>
<feature type="region of interest" description="Disordered" evidence="10">
    <location>
        <begin position="219"/>
        <end position="241"/>
    </location>
</feature>
<keyword evidence="2 7" id="KW-0349">Heme</keyword>
<evidence type="ECO:0000256" key="8">
    <source>
        <dbReference type="RuleBase" id="RU000461"/>
    </source>
</evidence>
<evidence type="ECO:0000256" key="3">
    <source>
        <dbReference type="ARBA" id="ARBA00022723"/>
    </source>
</evidence>